<proteinExistence type="predicted"/>
<keyword evidence="1" id="KW-0812">Transmembrane</keyword>
<dbReference type="Pfam" id="PF12089">
    <property type="entry name" value="DUF3566"/>
    <property type="match status" value="1"/>
</dbReference>
<dbReference type="AlphaFoldDB" id="A0A9D1YST9"/>
<protein>
    <submittedName>
        <fullName evidence="3">DUF3566 domain-containing protein</fullName>
    </submittedName>
</protein>
<dbReference type="EMBL" id="DXDC01000065">
    <property type="protein sequence ID" value="HIY65092.1"/>
    <property type="molecule type" value="Genomic_DNA"/>
</dbReference>
<feature type="domain" description="DUF3566" evidence="2">
    <location>
        <begin position="20"/>
        <end position="134"/>
    </location>
</feature>
<evidence type="ECO:0000313" key="4">
    <source>
        <dbReference type="Proteomes" id="UP000824005"/>
    </source>
</evidence>
<feature type="transmembrane region" description="Helical" evidence="1">
    <location>
        <begin position="37"/>
        <end position="60"/>
    </location>
</feature>
<accession>A0A9D1YST9</accession>
<reference evidence="3" key="2">
    <citation type="submission" date="2021-04" db="EMBL/GenBank/DDBJ databases">
        <authorList>
            <person name="Gilroy R."/>
        </authorList>
    </citation>
    <scope>NUCLEOTIDE SEQUENCE</scope>
    <source>
        <strain evidence="3">ChiGjej1B1-98</strain>
    </source>
</reference>
<organism evidence="3 4">
    <name type="scientific">Candidatus Agrococcus pullicola</name>
    <dbReference type="NCBI Taxonomy" id="2838429"/>
    <lineage>
        <taxon>Bacteria</taxon>
        <taxon>Bacillati</taxon>
        <taxon>Actinomycetota</taxon>
        <taxon>Actinomycetes</taxon>
        <taxon>Micrococcales</taxon>
        <taxon>Microbacteriaceae</taxon>
        <taxon>Agrococcus</taxon>
    </lineage>
</organism>
<name>A0A9D1YST9_9MICO</name>
<keyword evidence="1" id="KW-0472">Membrane</keyword>
<feature type="transmembrane region" description="Helical" evidence="1">
    <location>
        <begin position="93"/>
        <end position="119"/>
    </location>
</feature>
<evidence type="ECO:0000313" key="3">
    <source>
        <dbReference type="EMBL" id="HIY65092.1"/>
    </source>
</evidence>
<gene>
    <name evidence="3" type="ORF">H9830_02295</name>
</gene>
<evidence type="ECO:0000259" key="2">
    <source>
        <dbReference type="Pfam" id="PF12089"/>
    </source>
</evidence>
<dbReference type="Proteomes" id="UP000824005">
    <property type="component" value="Unassembled WGS sequence"/>
</dbReference>
<reference evidence="3" key="1">
    <citation type="journal article" date="2021" name="PeerJ">
        <title>Extensive microbial diversity within the chicken gut microbiome revealed by metagenomics and culture.</title>
        <authorList>
            <person name="Gilroy R."/>
            <person name="Ravi A."/>
            <person name="Getino M."/>
            <person name="Pursley I."/>
            <person name="Horton D.L."/>
            <person name="Alikhan N.F."/>
            <person name="Baker D."/>
            <person name="Gharbi K."/>
            <person name="Hall N."/>
            <person name="Watson M."/>
            <person name="Adriaenssens E.M."/>
            <person name="Foster-Nyarko E."/>
            <person name="Jarju S."/>
            <person name="Secka A."/>
            <person name="Antonio M."/>
            <person name="Oren A."/>
            <person name="Chaudhuri R.R."/>
            <person name="La Ragione R."/>
            <person name="Hildebrand F."/>
            <person name="Pallen M.J."/>
        </authorList>
    </citation>
    <scope>NUCLEOTIDE SEQUENCE</scope>
    <source>
        <strain evidence="3">ChiGjej1B1-98</strain>
    </source>
</reference>
<sequence length="136" mass="14949">MTNVSQSLQRKSPAKRGSGKQIKLRLQYVDFWSAMKLSAVVGLVLAIVQVVVMIVLWLMLEVLNVFDRIDALLQDILAQPTFTLMDFMGLGNVILFALVVGLLNFIVITVLGALAALIYNRSVRLTGGLLVGFTNQ</sequence>
<comment type="caution">
    <text evidence="3">The sequence shown here is derived from an EMBL/GenBank/DDBJ whole genome shotgun (WGS) entry which is preliminary data.</text>
</comment>
<evidence type="ECO:0000256" key="1">
    <source>
        <dbReference type="SAM" id="Phobius"/>
    </source>
</evidence>
<keyword evidence="1" id="KW-1133">Transmembrane helix</keyword>
<dbReference type="InterPro" id="IPR021949">
    <property type="entry name" value="DUF3566_TM"/>
</dbReference>